<dbReference type="Pfam" id="PF01476">
    <property type="entry name" value="LysM"/>
    <property type="match status" value="1"/>
</dbReference>
<feature type="domain" description="LysM" evidence="2">
    <location>
        <begin position="15"/>
        <end position="61"/>
    </location>
</feature>
<organism evidence="3 4">
    <name type="scientific">Aspergillus ellipticus CBS 707.79</name>
    <dbReference type="NCBI Taxonomy" id="1448320"/>
    <lineage>
        <taxon>Eukaryota</taxon>
        <taxon>Fungi</taxon>
        <taxon>Dikarya</taxon>
        <taxon>Ascomycota</taxon>
        <taxon>Pezizomycotina</taxon>
        <taxon>Eurotiomycetes</taxon>
        <taxon>Eurotiomycetidae</taxon>
        <taxon>Eurotiales</taxon>
        <taxon>Aspergillaceae</taxon>
        <taxon>Aspergillus</taxon>
        <taxon>Aspergillus subgen. Circumdati</taxon>
    </lineage>
</organism>
<evidence type="ECO:0000259" key="2">
    <source>
        <dbReference type="PROSITE" id="PS51782"/>
    </source>
</evidence>
<gene>
    <name evidence="3" type="ORF">BO71DRAFT_433113</name>
</gene>
<sequence>MITNTTLPVDQANEDTHTVQTGETLDDVAADHYGNRSFYTMIEGANGITDHKIHPGQTVESEDFRHIGATSSTIVQEYAGIGGDTIVVR</sequence>
<evidence type="ECO:0000313" key="4">
    <source>
        <dbReference type="Proteomes" id="UP000247810"/>
    </source>
</evidence>
<protein>
    <recommendedName>
        <fullName evidence="2">LysM domain-containing protein</fullName>
    </recommendedName>
</protein>
<reference evidence="3 4" key="1">
    <citation type="submission" date="2018-02" db="EMBL/GenBank/DDBJ databases">
        <title>The genomes of Aspergillus section Nigri reveals drivers in fungal speciation.</title>
        <authorList>
            <consortium name="DOE Joint Genome Institute"/>
            <person name="Vesth T.C."/>
            <person name="Nybo J."/>
            <person name="Theobald S."/>
            <person name="Brandl J."/>
            <person name="Frisvad J.C."/>
            <person name="Nielsen K.F."/>
            <person name="Lyhne E.K."/>
            <person name="Kogle M.E."/>
            <person name="Kuo A."/>
            <person name="Riley R."/>
            <person name="Clum A."/>
            <person name="Nolan M."/>
            <person name="Lipzen A."/>
            <person name="Salamov A."/>
            <person name="Henrissat B."/>
            <person name="Wiebenga A."/>
            <person name="De vries R.P."/>
            <person name="Grigoriev I.V."/>
            <person name="Mortensen U.H."/>
            <person name="Andersen M.R."/>
            <person name="Baker S.E."/>
        </authorList>
    </citation>
    <scope>NUCLEOTIDE SEQUENCE [LARGE SCALE GENOMIC DNA]</scope>
    <source>
        <strain evidence="3 4">CBS 707.79</strain>
    </source>
</reference>
<dbReference type="Proteomes" id="UP000247810">
    <property type="component" value="Unassembled WGS sequence"/>
</dbReference>
<dbReference type="PROSITE" id="PS51782">
    <property type="entry name" value="LYSM"/>
    <property type="match status" value="1"/>
</dbReference>
<proteinExistence type="predicted"/>
<dbReference type="AlphaFoldDB" id="A0A319D101"/>
<name>A0A319D101_9EURO</name>
<evidence type="ECO:0000313" key="3">
    <source>
        <dbReference type="EMBL" id="PYH91196.1"/>
    </source>
</evidence>
<evidence type="ECO:0000256" key="1">
    <source>
        <dbReference type="SAM" id="MobiDB-lite"/>
    </source>
</evidence>
<dbReference type="InterPro" id="IPR036779">
    <property type="entry name" value="LysM_dom_sf"/>
</dbReference>
<dbReference type="CDD" id="cd00118">
    <property type="entry name" value="LysM"/>
    <property type="match status" value="1"/>
</dbReference>
<keyword evidence="4" id="KW-1185">Reference proteome</keyword>
<accession>A0A319D101</accession>
<dbReference type="EMBL" id="KZ825953">
    <property type="protein sequence ID" value="PYH91196.1"/>
    <property type="molecule type" value="Genomic_DNA"/>
</dbReference>
<dbReference type="InterPro" id="IPR018392">
    <property type="entry name" value="LysM"/>
</dbReference>
<dbReference type="VEuPathDB" id="FungiDB:BO71DRAFT_433113"/>
<feature type="region of interest" description="Disordered" evidence="1">
    <location>
        <begin position="1"/>
        <end position="21"/>
    </location>
</feature>
<dbReference type="Gene3D" id="3.10.350.10">
    <property type="entry name" value="LysM domain"/>
    <property type="match status" value="1"/>
</dbReference>